<organism evidence="1 2">
    <name type="scientific">Durio zibethinus</name>
    <name type="common">Durian</name>
    <dbReference type="NCBI Taxonomy" id="66656"/>
    <lineage>
        <taxon>Eukaryota</taxon>
        <taxon>Viridiplantae</taxon>
        <taxon>Streptophyta</taxon>
        <taxon>Embryophyta</taxon>
        <taxon>Tracheophyta</taxon>
        <taxon>Spermatophyta</taxon>
        <taxon>Magnoliopsida</taxon>
        <taxon>eudicotyledons</taxon>
        <taxon>Gunneridae</taxon>
        <taxon>Pentapetalae</taxon>
        <taxon>rosids</taxon>
        <taxon>malvids</taxon>
        <taxon>Malvales</taxon>
        <taxon>Malvaceae</taxon>
        <taxon>Helicteroideae</taxon>
        <taxon>Durio</taxon>
    </lineage>
</organism>
<sequence>MVDGREVIKQKSQWDVNNMKMAQLNAKAMHTLFCALGPNEYNRISLCENVKEIWDKLAITHKGTNQVKETKIGMLTHDYQLFKMKSNETVSEISNRFTNIINGLNALGKTYSNVEVVKKILNSLPKSWEAKVIAIEESQDSHTLFLDKLIGFSLPMS</sequence>
<name>A0A6P6A7Q8_DURZI</name>
<dbReference type="Proteomes" id="UP000515121">
    <property type="component" value="Unplaced"/>
</dbReference>
<dbReference type="PANTHER" id="PTHR34676:SF8">
    <property type="entry name" value="TRANSMEMBRANE PROTEIN"/>
    <property type="match status" value="1"/>
</dbReference>
<dbReference type="AlphaFoldDB" id="A0A6P6A7Q8"/>
<keyword evidence="1" id="KW-1185">Reference proteome</keyword>
<dbReference type="GeneID" id="111307085"/>
<reference evidence="2" key="1">
    <citation type="submission" date="2025-08" db="UniProtKB">
        <authorList>
            <consortium name="RefSeq"/>
        </authorList>
    </citation>
    <scope>IDENTIFICATION</scope>
    <source>
        <tissue evidence="2">Fruit stalk</tissue>
    </source>
</reference>
<evidence type="ECO:0000313" key="2">
    <source>
        <dbReference type="RefSeq" id="XP_022760867.1"/>
    </source>
</evidence>
<protein>
    <submittedName>
        <fullName evidence="2">Uncharacterized protein LOC111307085</fullName>
    </submittedName>
</protein>
<evidence type="ECO:0000313" key="1">
    <source>
        <dbReference type="Proteomes" id="UP000515121"/>
    </source>
</evidence>
<accession>A0A6P6A7Q8</accession>
<dbReference type="PANTHER" id="PTHR34676">
    <property type="entry name" value="DUF4219 DOMAIN-CONTAINING PROTEIN-RELATED"/>
    <property type="match status" value="1"/>
</dbReference>
<dbReference type="Pfam" id="PF14223">
    <property type="entry name" value="Retrotran_gag_2"/>
    <property type="match status" value="1"/>
</dbReference>
<dbReference type="KEGG" id="dzi:111307085"/>
<dbReference type="OrthoDB" id="1738251at2759"/>
<dbReference type="RefSeq" id="XP_022760867.1">
    <property type="nucleotide sequence ID" value="XM_022905132.1"/>
</dbReference>
<proteinExistence type="predicted"/>
<gene>
    <name evidence="2" type="primary">LOC111307085</name>
</gene>